<protein>
    <submittedName>
        <fullName evidence="1">Uncharacterized protein</fullName>
    </submittedName>
</protein>
<gene>
    <name evidence="1" type="ORF">VitviT2T_008920</name>
</gene>
<name>A0ABY9C4T1_VITVI</name>
<evidence type="ECO:0000313" key="1">
    <source>
        <dbReference type="EMBL" id="WJZ89724.1"/>
    </source>
</evidence>
<keyword evidence="2" id="KW-1185">Reference proteome</keyword>
<organism evidence="1 2">
    <name type="scientific">Vitis vinifera</name>
    <name type="common">Grape</name>
    <dbReference type="NCBI Taxonomy" id="29760"/>
    <lineage>
        <taxon>Eukaryota</taxon>
        <taxon>Viridiplantae</taxon>
        <taxon>Streptophyta</taxon>
        <taxon>Embryophyta</taxon>
        <taxon>Tracheophyta</taxon>
        <taxon>Spermatophyta</taxon>
        <taxon>Magnoliopsida</taxon>
        <taxon>eudicotyledons</taxon>
        <taxon>Gunneridae</taxon>
        <taxon>Pentapetalae</taxon>
        <taxon>rosids</taxon>
        <taxon>Vitales</taxon>
        <taxon>Vitaceae</taxon>
        <taxon>Viteae</taxon>
        <taxon>Vitis</taxon>
    </lineage>
</organism>
<dbReference type="Proteomes" id="UP001227230">
    <property type="component" value="Chromosome 6"/>
</dbReference>
<reference evidence="1 2" key="1">
    <citation type="journal article" date="2023" name="Hortic Res">
        <title>The complete reference genome for grapevine (Vitis vinifera L.) genetics and breeding.</title>
        <authorList>
            <person name="Shi X."/>
            <person name="Cao S."/>
            <person name="Wang X."/>
            <person name="Huang S."/>
            <person name="Wang Y."/>
            <person name="Liu Z."/>
            <person name="Liu W."/>
            <person name="Leng X."/>
            <person name="Peng Y."/>
            <person name="Wang N."/>
            <person name="Wang Y."/>
            <person name="Ma Z."/>
            <person name="Xu X."/>
            <person name="Zhang F."/>
            <person name="Xue H."/>
            <person name="Zhong H."/>
            <person name="Wang Y."/>
            <person name="Zhang K."/>
            <person name="Velt A."/>
            <person name="Avia K."/>
            <person name="Holtgrawe D."/>
            <person name="Grimplet J."/>
            <person name="Matus J.T."/>
            <person name="Ware D."/>
            <person name="Wu X."/>
            <person name="Wang H."/>
            <person name="Liu C."/>
            <person name="Fang Y."/>
            <person name="Rustenholz C."/>
            <person name="Cheng Z."/>
            <person name="Xiao H."/>
            <person name="Zhou Y."/>
        </authorList>
    </citation>
    <scope>NUCLEOTIDE SEQUENCE [LARGE SCALE GENOMIC DNA]</scope>
    <source>
        <strain evidence="2">cv. Pinot noir / PN40024</strain>
        <tissue evidence="1">Leaf</tissue>
    </source>
</reference>
<accession>A0ABY9C4T1</accession>
<dbReference type="EMBL" id="CP126653">
    <property type="protein sequence ID" value="WJZ89724.1"/>
    <property type="molecule type" value="Genomic_DNA"/>
</dbReference>
<sequence length="92" mass="9795">MAKDLTATMHTTESGLMDATSVMVRDVMDLGKQLSAAPVMAVVVIQVLEGHDKGHTGEVKENANGGEGQCIHEDGCQLGLSWMVQLKPMSDL</sequence>
<evidence type="ECO:0000313" key="2">
    <source>
        <dbReference type="Proteomes" id="UP001227230"/>
    </source>
</evidence>
<proteinExistence type="predicted"/>